<protein>
    <submittedName>
        <fullName evidence="1">Uncharacterized protein</fullName>
    </submittedName>
</protein>
<evidence type="ECO:0000313" key="1">
    <source>
        <dbReference type="EMBL" id="WVN90847.1"/>
    </source>
</evidence>
<dbReference type="PANTHER" id="PTHR34365:SF7">
    <property type="entry name" value="GLYCINE-RICH DOMAIN-CONTAINING PROTEIN 1"/>
    <property type="match status" value="1"/>
</dbReference>
<reference evidence="1" key="1">
    <citation type="submission" date="2016-06" db="EMBL/GenBank/DDBJ databases">
        <authorList>
            <person name="Cuomo C."/>
            <person name="Litvintseva A."/>
            <person name="Heitman J."/>
            <person name="Chen Y."/>
            <person name="Sun S."/>
            <person name="Springer D."/>
            <person name="Dromer F."/>
            <person name="Young S."/>
            <person name="Zeng Q."/>
            <person name="Chapman S."/>
            <person name="Gujja S."/>
            <person name="Saif S."/>
            <person name="Birren B."/>
        </authorList>
    </citation>
    <scope>NUCLEOTIDE SEQUENCE</scope>
    <source>
        <strain evidence="1">CBS 7841</strain>
    </source>
</reference>
<keyword evidence="2" id="KW-1185">Reference proteome</keyword>
<accession>A0A1E3IV86</accession>
<dbReference type="EMBL" id="CP143791">
    <property type="protein sequence ID" value="WVN90847.1"/>
    <property type="molecule type" value="Genomic_DNA"/>
</dbReference>
<dbReference type="KEGG" id="cdep:91090298"/>
<dbReference type="VEuPathDB" id="FungiDB:L203_00797"/>
<dbReference type="RefSeq" id="XP_066071547.1">
    <property type="nucleotide sequence ID" value="XM_066215450.1"/>
</dbReference>
<reference evidence="1" key="3">
    <citation type="submission" date="2024-01" db="EMBL/GenBank/DDBJ databases">
        <authorList>
            <person name="Coelho M.A."/>
            <person name="David-Palma M."/>
            <person name="Shea T."/>
            <person name="Sun S."/>
            <person name="Cuomo C.A."/>
            <person name="Heitman J."/>
        </authorList>
    </citation>
    <scope>NUCLEOTIDE SEQUENCE</scope>
    <source>
        <strain evidence="1">CBS 7841</strain>
    </source>
</reference>
<evidence type="ECO:0000313" key="2">
    <source>
        <dbReference type="Proteomes" id="UP000094043"/>
    </source>
</evidence>
<reference evidence="1" key="2">
    <citation type="journal article" date="2022" name="Elife">
        <title>Obligate sexual reproduction of a homothallic fungus closely related to the Cryptococcus pathogenic species complex.</title>
        <authorList>
            <person name="Passer A.R."/>
            <person name="Clancey S.A."/>
            <person name="Shea T."/>
            <person name="David-Palma M."/>
            <person name="Averette A.F."/>
            <person name="Boekhout T."/>
            <person name="Porcel B.M."/>
            <person name="Nowrousian M."/>
            <person name="Cuomo C.A."/>
            <person name="Sun S."/>
            <person name="Heitman J."/>
            <person name="Coelho M.A."/>
        </authorList>
    </citation>
    <scope>NUCLEOTIDE SEQUENCE</scope>
    <source>
        <strain evidence="1">CBS 7841</strain>
    </source>
</reference>
<name>A0A1E3IV86_9TREE</name>
<dbReference type="Proteomes" id="UP000094043">
    <property type="component" value="Chromosome 8"/>
</dbReference>
<dbReference type="GeneID" id="91090298"/>
<dbReference type="AlphaFoldDB" id="A0A1E3IV86"/>
<organism evidence="1 2">
    <name type="scientific">Cryptococcus depauperatus CBS 7841</name>
    <dbReference type="NCBI Taxonomy" id="1295531"/>
    <lineage>
        <taxon>Eukaryota</taxon>
        <taxon>Fungi</taxon>
        <taxon>Dikarya</taxon>
        <taxon>Basidiomycota</taxon>
        <taxon>Agaricomycotina</taxon>
        <taxon>Tremellomycetes</taxon>
        <taxon>Tremellales</taxon>
        <taxon>Cryptococcaceae</taxon>
        <taxon>Cryptococcus</taxon>
    </lineage>
</organism>
<dbReference type="OrthoDB" id="2587819at2759"/>
<dbReference type="Pfam" id="PF07173">
    <property type="entry name" value="GRDP-like"/>
    <property type="match status" value="1"/>
</dbReference>
<dbReference type="InterPro" id="IPR009836">
    <property type="entry name" value="GRDP-like"/>
</dbReference>
<dbReference type="PANTHER" id="PTHR34365">
    <property type="entry name" value="ENOLASE (DUF1399)"/>
    <property type="match status" value="1"/>
</dbReference>
<sequence length="302" mass="34554">MVLNFFRKRGKSQTRKGSILDLPVSEYDPATGLPRIVTIGDKKVPPLLTVQEVQNHLIFLQALYEFRFSSPDTYAARTRLVAPQYAHWAQNICSQRRQVNRIEMDELPSLGILMCWHAHMLNPKTYSVDVEGAYKGLKGLEFPLELVSWALTNGSLPVEQDMLFDIAELNTTKWTIEDIAQGVERQSKFVVNMHNIRWLDKSHWDQVGTMELQIGIVLYHAWLDLAYSTSLQCFLVPRLDIDLAWHSHQLHGARYKDDTVQLLGQFLGHDDTVGDGKLESGLKQTGELWKAKFGYDYQPPNA</sequence>
<gene>
    <name evidence="1" type="ORF">L203_106090</name>
</gene>
<proteinExistence type="predicted"/>